<dbReference type="SUPFAM" id="SSF82866">
    <property type="entry name" value="Multidrug efflux transporter AcrB transmembrane domain"/>
    <property type="match status" value="2"/>
</dbReference>
<evidence type="ECO:0000256" key="8">
    <source>
        <dbReference type="SAM" id="Phobius"/>
    </source>
</evidence>
<dbReference type="SUPFAM" id="SSF82714">
    <property type="entry name" value="Multidrug efflux transporter AcrB TolC docking domain, DN and DC subdomains"/>
    <property type="match status" value="2"/>
</dbReference>
<dbReference type="GO" id="GO:0005886">
    <property type="term" value="C:plasma membrane"/>
    <property type="evidence" value="ECO:0007669"/>
    <property type="project" value="TreeGrafter"/>
</dbReference>
<dbReference type="PANTHER" id="PTHR32063:SF34">
    <property type="entry name" value="MULTIDRUG RESISTANCE PROTEIN MDTC"/>
    <property type="match status" value="1"/>
</dbReference>
<protein>
    <submittedName>
        <fullName evidence="9">Acriflavine resistance protein B</fullName>
    </submittedName>
</protein>
<keyword evidence="6 8" id="KW-0472">Membrane</keyword>
<evidence type="ECO:0000256" key="3">
    <source>
        <dbReference type="ARBA" id="ARBA00022519"/>
    </source>
</evidence>
<feature type="region of interest" description="Disordered" evidence="7">
    <location>
        <begin position="1042"/>
        <end position="1068"/>
    </location>
</feature>
<keyword evidence="4 8" id="KW-0812">Transmembrane</keyword>
<keyword evidence="3" id="KW-0997">Cell inner membrane</keyword>
<accession>A0A426V7G3</accession>
<dbReference type="Pfam" id="PF00873">
    <property type="entry name" value="ACR_tran"/>
    <property type="match status" value="1"/>
</dbReference>
<dbReference type="AlphaFoldDB" id="A0A426V7G3"/>
<dbReference type="InterPro" id="IPR001036">
    <property type="entry name" value="Acrflvin-R"/>
</dbReference>
<feature type="transmembrane region" description="Helical" evidence="8">
    <location>
        <begin position="360"/>
        <end position="384"/>
    </location>
</feature>
<sequence>MNLARLFIRRPVASALIALAVLLVGLLTWRLLPVAPLPQVDFPVITVSASLPGASPDSMAATVATPLERALGSIAGVNAITSSSNQSATEVRLEFDLGRHVDEAAREVQAAINAARGQLPSGMPGNPSYRKVNPSQAPILALAVASPHLPPSRLYDIASTVLAQKLSQITGVGEVSVSGASLPAVRVQLDADALMHHGISPDQVRQALANANAQQAWGAVEQGDRRWQIHLADQLRNAADFSALVVREQGGAVVRLADIAQVVDATEDRYSAGFHNDKPAVMLLVSRRGGANIVETIDAIKAQMPALQALMPADTSLTVVMDRSPGIRATLRDAQLTLVLSSVLVVLVVWLFLGSAHAALIPSLAIPVSLAGAFVVMYLCGFSLNNLSLMALIVATGLVVDDAIVVLENIERHIEAGLSPVRAALRGAREVGFTLLAMNGSLMVIFVSILFMGGLVERFFREFSITLVGVMAVSLMASLTLTPALCAHWLRARRGAGNVPAQAPVAPRRGPAVQWQRLQAFMARVGPMLFDRLRSTYARSLDWALGHGAVVLALLAVVVGLNVYLYIEIPKGLLPAQDTGQLGGLVRGDDGFSFQVMQPKIEAFRQAVLADPAVQDVAGTSGGRGGLSNSWLRIRLKPLAERGVSAEEVVQRLRAKAPKVPGGLLMISVDQDLKLNSPFGQSEQMLVLLSDDLNVLRPWSRKVADAMKEMPELVDVDSDSGEAAQQVVLDIDREAARRLGVDMALVASVLNNAFSQRQVATLFDPMNQYRVVMEFSPRQTERPESLADLQVLTSGGARVPLSAFATWRYGLSADRVYHDSQFAAAAVGYALAPGITVQQAHQAIDAMMARLMVPSSVYVRPDGATRGFGGAIKQQPWLILGAVLAVFLVLGVLYESTLHPLSILSTLPSAGVGALLALRFVGGEFNLIALLGLFLLIGIVMKNAILMVDVALHNERRLGLPPRQAIHQAAVQRLRPILMTNLAGLLGAVPLALAFGEGAELRRPLGIAIVGGLAVSQLLTLYTTPVVFLTLERWRQRVLARGPARADDEPPASPDDATPAFAEVSPKP</sequence>
<dbReference type="FunFam" id="3.30.70.1430:FF:000001">
    <property type="entry name" value="Efflux pump membrane transporter"/>
    <property type="match status" value="1"/>
</dbReference>
<dbReference type="OrthoDB" id="9042683at2"/>
<name>A0A426V7G3_9BURK</name>
<dbReference type="EMBL" id="RSED01000018">
    <property type="protein sequence ID" value="RRS02833.1"/>
    <property type="molecule type" value="Genomic_DNA"/>
</dbReference>
<dbReference type="Gene3D" id="1.20.1640.10">
    <property type="entry name" value="Multidrug efflux transporter AcrB transmembrane domain"/>
    <property type="match status" value="2"/>
</dbReference>
<feature type="transmembrane region" description="Helical" evidence="8">
    <location>
        <begin position="876"/>
        <end position="894"/>
    </location>
</feature>
<keyword evidence="1" id="KW-0813">Transport</keyword>
<dbReference type="SUPFAM" id="SSF82693">
    <property type="entry name" value="Multidrug efflux transporter AcrB pore domain, PN1, PN2, PC1 and PC2 subdomains"/>
    <property type="match status" value="3"/>
</dbReference>
<feature type="transmembrane region" description="Helical" evidence="8">
    <location>
        <begin position="927"/>
        <end position="952"/>
    </location>
</feature>
<organism evidence="9 10">
    <name type="scientific">Aquabacterium soli</name>
    <dbReference type="NCBI Taxonomy" id="2493092"/>
    <lineage>
        <taxon>Bacteria</taxon>
        <taxon>Pseudomonadati</taxon>
        <taxon>Pseudomonadota</taxon>
        <taxon>Betaproteobacteria</taxon>
        <taxon>Burkholderiales</taxon>
        <taxon>Aquabacterium</taxon>
    </lineage>
</organism>
<feature type="transmembrane region" description="Helical" evidence="8">
    <location>
        <begin position="1007"/>
        <end position="1031"/>
    </location>
</feature>
<feature type="transmembrane region" description="Helical" evidence="8">
    <location>
        <begin position="334"/>
        <end position="353"/>
    </location>
</feature>
<evidence type="ECO:0000313" key="10">
    <source>
        <dbReference type="Proteomes" id="UP000269265"/>
    </source>
</evidence>
<dbReference type="GO" id="GO:0042910">
    <property type="term" value="F:xenobiotic transmembrane transporter activity"/>
    <property type="evidence" value="ECO:0007669"/>
    <property type="project" value="TreeGrafter"/>
</dbReference>
<feature type="transmembrane region" description="Helical" evidence="8">
    <location>
        <begin position="543"/>
        <end position="567"/>
    </location>
</feature>
<dbReference type="PRINTS" id="PR00702">
    <property type="entry name" value="ACRIFLAVINRP"/>
</dbReference>
<keyword evidence="5 8" id="KW-1133">Transmembrane helix</keyword>
<dbReference type="Gene3D" id="3.30.70.1430">
    <property type="entry name" value="Multidrug efflux transporter AcrB pore domain"/>
    <property type="match status" value="2"/>
</dbReference>
<dbReference type="Gene3D" id="3.30.2090.10">
    <property type="entry name" value="Multidrug efflux transporter AcrB TolC docking domain, DN and DC subdomains"/>
    <property type="match status" value="2"/>
</dbReference>
<dbReference type="InterPro" id="IPR027463">
    <property type="entry name" value="AcrB_DN_DC_subdom"/>
</dbReference>
<feature type="transmembrane region" description="Helical" evidence="8">
    <location>
        <begin position="431"/>
        <end position="451"/>
    </location>
</feature>
<evidence type="ECO:0000256" key="2">
    <source>
        <dbReference type="ARBA" id="ARBA00022475"/>
    </source>
</evidence>
<dbReference type="Gene3D" id="3.30.70.1440">
    <property type="entry name" value="Multidrug efflux transporter AcrB pore domain"/>
    <property type="match status" value="1"/>
</dbReference>
<evidence type="ECO:0000256" key="4">
    <source>
        <dbReference type="ARBA" id="ARBA00022692"/>
    </source>
</evidence>
<feature type="transmembrane region" description="Helical" evidence="8">
    <location>
        <begin position="390"/>
        <end position="410"/>
    </location>
</feature>
<proteinExistence type="predicted"/>
<evidence type="ECO:0000256" key="6">
    <source>
        <dbReference type="ARBA" id="ARBA00023136"/>
    </source>
</evidence>
<comment type="caution">
    <text evidence="9">The sequence shown here is derived from an EMBL/GenBank/DDBJ whole genome shotgun (WGS) entry which is preliminary data.</text>
</comment>
<feature type="transmembrane region" description="Helical" evidence="8">
    <location>
        <begin position="12"/>
        <end position="32"/>
    </location>
</feature>
<keyword evidence="10" id="KW-1185">Reference proteome</keyword>
<dbReference type="PANTHER" id="PTHR32063">
    <property type="match status" value="1"/>
</dbReference>
<evidence type="ECO:0000256" key="5">
    <source>
        <dbReference type="ARBA" id="ARBA00022989"/>
    </source>
</evidence>
<dbReference type="Proteomes" id="UP000269265">
    <property type="component" value="Unassembled WGS sequence"/>
</dbReference>
<dbReference type="RefSeq" id="WP_125244840.1">
    <property type="nucleotide sequence ID" value="NZ_RSED01000018.1"/>
</dbReference>
<dbReference type="Gene3D" id="3.30.70.1320">
    <property type="entry name" value="Multidrug efflux transporter AcrB pore domain like"/>
    <property type="match status" value="1"/>
</dbReference>
<gene>
    <name evidence="9" type="ORF">EIP75_18885</name>
</gene>
<feature type="transmembrane region" description="Helical" evidence="8">
    <location>
        <begin position="463"/>
        <end position="486"/>
    </location>
</feature>
<evidence type="ECO:0000256" key="1">
    <source>
        <dbReference type="ARBA" id="ARBA00022448"/>
    </source>
</evidence>
<feature type="transmembrane region" description="Helical" evidence="8">
    <location>
        <begin position="973"/>
        <end position="995"/>
    </location>
</feature>
<evidence type="ECO:0000313" key="9">
    <source>
        <dbReference type="EMBL" id="RRS02833.1"/>
    </source>
</evidence>
<feature type="transmembrane region" description="Helical" evidence="8">
    <location>
        <begin position="901"/>
        <end position="921"/>
    </location>
</feature>
<keyword evidence="2" id="KW-1003">Cell membrane</keyword>
<evidence type="ECO:0000256" key="7">
    <source>
        <dbReference type="SAM" id="MobiDB-lite"/>
    </source>
</evidence>
<reference evidence="9 10" key="1">
    <citation type="submission" date="2018-12" db="EMBL/GenBank/DDBJ databases">
        <title>The whole draft genome of Aquabacterium sp. SJQ9.</title>
        <authorList>
            <person name="Sun L."/>
            <person name="Gao X."/>
            <person name="Chen W."/>
            <person name="Huang K."/>
        </authorList>
    </citation>
    <scope>NUCLEOTIDE SEQUENCE [LARGE SCALE GENOMIC DNA]</scope>
    <source>
        <strain evidence="9 10">SJQ9</strain>
    </source>
</reference>